<dbReference type="STRING" id="1432562.WN59_04720"/>
<dbReference type="InterPro" id="IPR031475">
    <property type="entry name" value="NBD_C"/>
</dbReference>
<evidence type="ECO:0000256" key="2">
    <source>
        <dbReference type="ARBA" id="ARBA00022679"/>
    </source>
</evidence>
<dbReference type="GO" id="GO:0005524">
    <property type="term" value="F:ATP binding"/>
    <property type="evidence" value="ECO:0007669"/>
    <property type="project" value="UniProtKB-KW"/>
</dbReference>
<evidence type="ECO:0000313" key="9">
    <source>
        <dbReference type="EMBL" id="KKK34954.1"/>
    </source>
</evidence>
<dbReference type="SUPFAM" id="SSF142764">
    <property type="entry name" value="YgbK-like"/>
    <property type="match status" value="1"/>
</dbReference>
<keyword evidence="3" id="KW-0547">Nucleotide-binding</keyword>
<dbReference type="RefSeq" id="WP_046513425.1">
    <property type="nucleotide sequence ID" value="NZ_LAYZ01000002.1"/>
</dbReference>
<comment type="similarity">
    <text evidence="1">Belongs to the four-carbon acid sugar kinase family.</text>
</comment>
<dbReference type="PATRIC" id="fig|1432562.3.peg.930"/>
<evidence type="ECO:0000259" key="7">
    <source>
        <dbReference type="Pfam" id="PF07005"/>
    </source>
</evidence>
<evidence type="ECO:0000256" key="1">
    <source>
        <dbReference type="ARBA" id="ARBA00005715"/>
    </source>
</evidence>
<keyword evidence="5" id="KW-0067">ATP-binding</keyword>
<keyword evidence="4" id="KW-0418">Kinase</keyword>
<accession>A0A0M2SJU5</accession>
<dbReference type="InterPro" id="IPR042213">
    <property type="entry name" value="NBD_C_sf"/>
</dbReference>
<dbReference type="Pfam" id="PF07005">
    <property type="entry name" value="SBD_N"/>
    <property type="match status" value="1"/>
</dbReference>
<dbReference type="Gene3D" id="3.40.980.20">
    <property type="entry name" value="Four-carbon acid sugar kinase, nucleotide binding domain"/>
    <property type="match status" value="1"/>
</dbReference>
<evidence type="ECO:0000256" key="4">
    <source>
        <dbReference type="ARBA" id="ARBA00022777"/>
    </source>
</evidence>
<evidence type="ECO:0000256" key="3">
    <source>
        <dbReference type="ARBA" id="ARBA00022741"/>
    </source>
</evidence>
<evidence type="ECO:0000313" key="10">
    <source>
        <dbReference type="Proteomes" id="UP000034287"/>
    </source>
</evidence>
<evidence type="ECO:0000259" key="8">
    <source>
        <dbReference type="Pfam" id="PF17042"/>
    </source>
</evidence>
<evidence type="ECO:0000256" key="5">
    <source>
        <dbReference type="ARBA" id="ARBA00022840"/>
    </source>
</evidence>
<dbReference type="InterPro" id="IPR010737">
    <property type="entry name" value="4-carb_acid_sugar_kinase_N"/>
</dbReference>
<dbReference type="OrthoDB" id="9778478at2"/>
<dbReference type="Proteomes" id="UP000034287">
    <property type="component" value="Unassembled WGS sequence"/>
</dbReference>
<keyword evidence="10" id="KW-1185">Reference proteome</keyword>
<dbReference type="EMBL" id="LAYZ01000002">
    <property type="protein sequence ID" value="KKK34954.1"/>
    <property type="molecule type" value="Genomic_DNA"/>
</dbReference>
<evidence type="ECO:0008006" key="11">
    <source>
        <dbReference type="Google" id="ProtNLM"/>
    </source>
</evidence>
<dbReference type="AlphaFoldDB" id="A0A0M2SJU5"/>
<proteinExistence type="inferred from homology"/>
<dbReference type="Gene3D" id="3.40.50.10840">
    <property type="entry name" value="Putative sugar-binding, N-terminal domain"/>
    <property type="match status" value="1"/>
</dbReference>
<keyword evidence="6" id="KW-0119">Carbohydrate metabolism</keyword>
<feature type="domain" description="Four-carbon acid sugar kinase nucleotide binding" evidence="8">
    <location>
        <begin position="249"/>
        <end position="415"/>
    </location>
</feature>
<evidence type="ECO:0000256" key="6">
    <source>
        <dbReference type="ARBA" id="ARBA00023277"/>
    </source>
</evidence>
<dbReference type="Pfam" id="PF17042">
    <property type="entry name" value="NBD_C"/>
    <property type="match status" value="1"/>
</dbReference>
<keyword evidence="2" id="KW-0808">Transferase</keyword>
<sequence length="432" mass="47794">MRKIGIISDDLTGANDSGVQLTEKGLTTSVFFDLPTGEVELDEAIVINTDSRSLSVEEAVNKSNLAANFLKHNDYQYIYKKMDSTIRGHIAREIEAIYKEIQPEYVFVAPAFPALERTTVDGSHYLKEEKIENTEISNDPVHPVTKSHIPTIFSDTIDVEMATLTLDDLRNGFEKFNDKITKCKEAGISYLVCDAVEESDLELAAKYMVELSNNILWAGSAGLAEVLPEVLGISNLDSQRRNIQANQVLTICGSLSSVTQKQIKYAIAQENIESVEVDTVQIFDGNWSEYSKRIVQMGRRILSDYSDLVIYLPSNEDVRKEAKRKGLEQGFKENQISNIISEEVSSLAYQIIKENQNVNGLVLTGGDTAKDTAVKLGGIGIQLIKQIETGIPLGTLIGPSEEYFVVTKAGAFGRTGSIYNAMMELKGVLRDE</sequence>
<organism evidence="9 10">
    <name type="scientific">Salinicoccus sediminis</name>
    <dbReference type="NCBI Taxonomy" id="1432562"/>
    <lineage>
        <taxon>Bacteria</taxon>
        <taxon>Bacillati</taxon>
        <taxon>Bacillota</taxon>
        <taxon>Bacilli</taxon>
        <taxon>Bacillales</taxon>
        <taxon>Staphylococcaceae</taxon>
        <taxon>Salinicoccus</taxon>
    </lineage>
</organism>
<feature type="domain" description="Four-carbon acid sugar kinase N-terminal" evidence="7">
    <location>
        <begin position="4"/>
        <end position="226"/>
    </location>
</feature>
<comment type="caution">
    <text evidence="9">The sequence shown here is derived from an EMBL/GenBank/DDBJ whole genome shotgun (WGS) entry which is preliminary data.</text>
</comment>
<name>A0A0M2SJU5_9STAP</name>
<gene>
    <name evidence="9" type="ORF">WN59_04720</name>
</gene>
<dbReference type="InterPro" id="IPR037051">
    <property type="entry name" value="4-carb_acid_sugar_kinase_N_sf"/>
</dbReference>
<protein>
    <recommendedName>
        <fullName evidence="11">Hrp-dependent type III effector protein</fullName>
    </recommendedName>
</protein>
<reference evidence="9 10" key="1">
    <citation type="submission" date="2015-04" db="EMBL/GenBank/DDBJ databases">
        <title>Taxonomic description and genome sequence of Salinicoccus sediminis sp. nov., a novel hyper halotolerant bacterium isolated from marine sediment.</title>
        <authorList>
            <person name="Mathan Kumar R."/>
            <person name="Kaur G."/>
            <person name="Kumar N."/>
            <person name="Kumar A."/>
            <person name="Singh N.K."/>
            <person name="Kaur N."/>
            <person name="Mayilraj S."/>
        </authorList>
    </citation>
    <scope>NUCLEOTIDE SEQUENCE [LARGE SCALE GENOMIC DNA]</scope>
    <source>
        <strain evidence="9 10">SV-16</strain>
    </source>
</reference>
<dbReference type="GO" id="GO:0016301">
    <property type="term" value="F:kinase activity"/>
    <property type="evidence" value="ECO:0007669"/>
    <property type="project" value="UniProtKB-KW"/>
</dbReference>